<protein>
    <submittedName>
        <fullName evidence="2">Uncharacterized protein</fullName>
    </submittedName>
</protein>
<organism evidence="2 3">
    <name type="scientific">Haloactinomyces albus</name>
    <dbReference type="NCBI Taxonomy" id="1352928"/>
    <lineage>
        <taxon>Bacteria</taxon>
        <taxon>Bacillati</taxon>
        <taxon>Actinomycetota</taxon>
        <taxon>Actinomycetes</taxon>
        <taxon>Actinopolysporales</taxon>
        <taxon>Actinopolysporaceae</taxon>
        <taxon>Haloactinomyces</taxon>
    </lineage>
</organism>
<dbReference type="AlphaFoldDB" id="A0AAE3ZD87"/>
<feature type="transmembrane region" description="Helical" evidence="1">
    <location>
        <begin position="164"/>
        <end position="182"/>
    </location>
</feature>
<proteinExistence type="predicted"/>
<evidence type="ECO:0000313" key="3">
    <source>
        <dbReference type="Proteomes" id="UP001180845"/>
    </source>
</evidence>
<dbReference type="Proteomes" id="UP001180845">
    <property type="component" value="Unassembled WGS sequence"/>
</dbReference>
<keyword evidence="1" id="KW-1133">Transmembrane helix</keyword>
<dbReference type="EMBL" id="JAVDXW010000001">
    <property type="protein sequence ID" value="MDR7302766.1"/>
    <property type="molecule type" value="Genomic_DNA"/>
</dbReference>
<keyword evidence="3" id="KW-1185">Reference proteome</keyword>
<sequence length="200" mass="20035">MIRPGALYLRSRQVQWSLPAAVAGIALLSLPIGDPGAPGRATVLAVLALALGFGVLGQGLGSPDVALESTGAIPWARWRLAHVVAIAGAVLATVLVFFALPTGLAARDAIGLAGLTALGATLFGGQLAWLLPVGWAGASAVVPPLSEPDLLAVLTWPMQPADSLPAALTAATLACGVIAYAIKGSRSSTSDKNSGFRGVS</sequence>
<dbReference type="RefSeq" id="WP_310274576.1">
    <property type="nucleotide sequence ID" value="NZ_JAVDXW010000001.1"/>
</dbReference>
<evidence type="ECO:0000256" key="1">
    <source>
        <dbReference type="SAM" id="Phobius"/>
    </source>
</evidence>
<feature type="transmembrane region" description="Helical" evidence="1">
    <location>
        <begin position="80"/>
        <end position="100"/>
    </location>
</feature>
<reference evidence="2" key="1">
    <citation type="submission" date="2023-07" db="EMBL/GenBank/DDBJ databases">
        <title>Sequencing the genomes of 1000 actinobacteria strains.</title>
        <authorList>
            <person name="Klenk H.-P."/>
        </authorList>
    </citation>
    <scope>NUCLEOTIDE SEQUENCE</scope>
    <source>
        <strain evidence="2">DSM 45977</strain>
    </source>
</reference>
<keyword evidence="1" id="KW-0812">Transmembrane</keyword>
<evidence type="ECO:0000313" key="2">
    <source>
        <dbReference type="EMBL" id="MDR7302766.1"/>
    </source>
</evidence>
<name>A0AAE3ZD87_9ACTN</name>
<accession>A0AAE3ZD87</accession>
<feature type="transmembrane region" description="Helical" evidence="1">
    <location>
        <begin position="112"/>
        <end position="131"/>
    </location>
</feature>
<gene>
    <name evidence="2" type="ORF">JOF55_002947</name>
</gene>
<keyword evidence="1" id="KW-0472">Membrane</keyword>
<feature type="transmembrane region" description="Helical" evidence="1">
    <location>
        <begin position="41"/>
        <end position="60"/>
    </location>
</feature>
<comment type="caution">
    <text evidence="2">The sequence shown here is derived from an EMBL/GenBank/DDBJ whole genome shotgun (WGS) entry which is preliminary data.</text>
</comment>